<keyword evidence="3" id="KW-1185">Reference proteome</keyword>
<sequence length="266" mass="29128">MIKNTFLAICLLASTSVWAQTFPFNYDFGDTPASFAPNPGASSTKFLPKILGSVKSVKPVVRIRTASDGSGEFNLVKNGAAFIKGSGLEVIAGTTTSKLSMYDLEFKAITKTSFDLKFDGSKSGQWIFANGNSNSEEDAFQGNSGIKDTNSELFSGLRWVLTDANELSFYVREEVKWVKVKTHPFIKDQEFHIDIISNNSGTEKNGIAANSYQIMVNGNKIGAYFKTGGLETNAKLNGLLFLGYKPKESTEKPKVWIDNLVITEVL</sequence>
<proteinExistence type="predicted"/>
<feature type="signal peptide" evidence="1">
    <location>
        <begin position="1"/>
        <end position="19"/>
    </location>
</feature>
<dbReference type="RefSeq" id="WP_379044195.1">
    <property type="nucleotide sequence ID" value="NZ_JBHSKW010000037.1"/>
</dbReference>
<gene>
    <name evidence="2" type="ORF">ACFSSE_17325</name>
</gene>
<reference evidence="3" key="1">
    <citation type="journal article" date="2019" name="Int. J. Syst. Evol. Microbiol.">
        <title>The Global Catalogue of Microorganisms (GCM) 10K type strain sequencing project: providing services to taxonomists for standard genome sequencing and annotation.</title>
        <authorList>
            <consortium name="The Broad Institute Genomics Platform"/>
            <consortium name="The Broad Institute Genome Sequencing Center for Infectious Disease"/>
            <person name="Wu L."/>
            <person name="Ma J."/>
        </authorList>
    </citation>
    <scope>NUCLEOTIDE SEQUENCE [LARGE SCALE GENOMIC DNA]</scope>
    <source>
        <strain evidence="3">KCTC 42456</strain>
    </source>
</reference>
<protein>
    <submittedName>
        <fullName evidence="2">Uncharacterized protein</fullName>
    </submittedName>
</protein>
<evidence type="ECO:0000256" key="1">
    <source>
        <dbReference type="SAM" id="SignalP"/>
    </source>
</evidence>
<dbReference type="EMBL" id="JBHULV010000055">
    <property type="protein sequence ID" value="MFD2733474.1"/>
    <property type="molecule type" value="Genomic_DNA"/>
</dbReference>
<feature type="chain" id="PRO_5045183318" evidence="1">
    <location>
        <begin position="20"/>
        <end position="266"/>
    </location>
</feature>
<name>A0ABW5TWG7_9SPHI</name>
<evidence type="ECO:0000313" key="3">
    <source>
        <dbReference type="Proteomes" id="UP001597546"/>
    </source>
</evidence>
<organism evidence="2 3">
    <name type="scientific">Pedobacter alpinus</name>
    <dbReference type="NCBI Taxonomy" id="1590643"/>
    <lineage>
        <taxon>Bacteria</taxon>
        <taxon>Pseudomonadati</taxon>
        <taxon>Bacteroidota</taxon>
        <taxon>Sphingobacteriia</taxon>
        <taxon>Sphingobacteriales</taxon>
        <taxon>Sphingobacteriaceae</taxon>
        <taxon>Pedobacter</taxon>
    </lineage>
</organism>
<dbReference type="Proteomes" id="UP001597546">
    <property type="component" value="Unassembled WGS sequence"/>
</dbReference>
<accession>A0ABW5TWG7</accession>
<keyword evidence="1" id="KW-0732">Signal</keyword>
<comment type="caution">
    <text evidence="2">The sequence shown here is derived from an EMBL/GenBank/DDBJ whole genome shotgun (WGS) entry which is preliminary data.</text>
</comment>
<evidence type="ECO:0000313" key="2">
    <source>
        <dbReference type="EMBL" id="MFD2733474.1"/>
    </source>
</evidence>